<reference evidence="5 6" key="1">
    <citation type="submission" date="2018-05" db="EMBL/GenBank/DDBJ databases">
        <title>Genomic Encyclopedia of Type Strains, Phase IV (KMG-IV): sequencing the most valuable type-strain genomes for metagenomic binning, comparative biology and taxonomic classification.</title>
        <authorList>
            <person name="Goeker M."/>
        </authorList>
    </citation>
    <scope>NUCLEOTIDE SEQUENCE [LARGE SCALE GENOMIC DNA]</scope>
    <source>
        <strain evidence="5 6">DSM 24906</strain>
    </source>
</reference>
<evidence type="ECO:0000313" key="5">
    <source>
        <dbReference type="EMBL" id="PWJ90063.1"/>
    </source>
</evidence>
<dbReference type="PANTHER" id="PTHR43407">
    <property type="entry name" value="GLUTAMINE SYNTHETASE"/>
    <property type="match status" value="1"/>
</dbReference>
<dbReference type="PROSITE" id="PS51987">
    <property type="entry name" value="GS_CATALYTIC"/>
    <property type="match status" value="1"/>
</dbReference>
<feature type="domain" description="GS catalytic" evidence="4">
    <location>
        <begin position="106"/>
        <end position="455"/>
    </location>
</feature>
<dbReference type="InterPro" id="IPR036651">
    <property type="entry name" value="Gln_synt_N_sf"/>
</dbReference>
<evidence type="ECO:0000256" key="2">
    <source>
        <dbReference type="PROSITE-ProRule" id="PRU01331"/>
    </source>
</evidence>
<evidence type="ECO:0000259" key="4">
    <source>
        <dbReference type="PROSITE" id="PS51987"/>
    </source>
</evidence>
<dbReference type="Gene3D" id="3.10.20.70">
    <property type="entry name" value="Glutamine synthetase, N-terminal domain"/>
    <property type="match status" value="1"/>
</dbReference>
<evidence type="ECO:0000256" key="3">
    <source>
        <dbReference type="RuleBase" id="RU000384"/>
    </source>
</evidence>
<proteinExistence type="inferred from homology"/>
<sequence>MELKKIDFENFDIEELDFLDLMMIDIEGNIRHVSIAKGFINEKLFEEGIGFDASNLGFAKVTKSDMVAIPDKNMSFLEYKDEFSILHMFCDVVDPFDNSNVFAQYPRNIIKLTHKYLLENNIAENVKMLVELEFHVFDDVSYSSNFSHSYYQVMSSEGIGEYYDNQPRMRNNRGYHNIYPTEKYFTFRNQVVNVMESIGIPVKYHHHEVGTAQLEIELNFIGIDKVADYVTLSRWIIKNIAEENNLFVTFMPKPIYNMPGNGMHVHQFLEKDNKTLFVGDKEHGLSELALNYLSGILDHSLTGSLLAFTNPSTNSFKRLVPGFEAPISATFAKGSRSAAIRIPGYLKEDNVRIEFRTGDATANLYYSLSAMVLAGIDGILNKSNPIEKGYSSIDHLEDKQFPLSLDKVLLGLKNDNEYLLRVFPKDLIELWINNKSKEASYVYNAPTPQEYELYF</sequence>
<evidence type="ECO:0000313" key="6">
    <source>
        <dbReference type="Proteomes" id="UP000245921"/>
    </source>
</evidence>
<dbReference type="Pfam" id="PF00120">
    <property type="entry name" value="Gln-synt_C"/>
    <property type="match status" value="1"/>
</dbReference>
<gene>
    <name evidence="5" type="ORF">C7380_11351</name>
</gene>
<accession>A0AA45C5V7</accession>
<dbReference type="InterPro" id="IPR008146">
    <property type="entry name" value="Gln_synth_cat_dom"/>
</dbReference>
<dbReference type="SUPFAM" id="SSF54368">
    <property type="entry name" value="Glutamine synthetase, N-terminal domain"/>
    <property type="match status" value="1"/>
</dbReference>
<dbReference type="SUPFAM" id="SSF55931">
    <property type="entry name" value="Glutamine synthetase/guanido kinase"/>
    <property type="match status" value="1"/>
</dbReference>
<dbReference type="GO" id="GO:0016020">
    <property type="term" value="C:membrane"/>
    <property type="evidence" value="ECO:0007669"/>
    <property type="project" value="TreeGrafter"/>
</dbReference>
<dbReference type="GO" id="GO:0005737">
    <property type="term" value="C:cytoplasm"/>
    <property type="evidence" value="ECO:0007669"/>
    <property type="project" value="TreeGrafter"/>
</dbReference>
<dbReference type="Gene3D" id="3.30.590.10">
    <property type="entry name" value="Glutamine synthetase/guanido kinase, catalytic domain"/>
    <property type="match status" value="1"/>
</dbReference>
<dbReference type="GO" id="GO:0004356">
    <property type="term" value="F:glutamine synthetase activity"/>
    <property type="evidence" value="ECO:0007669"/>
    <property type="project" value="InterPro"/>
</dbReference>
<comment type="caution">
    <text evidence="5">The sequence shown here is derived from an EMBL/GenBank/DDBJ whole genome shotgun (WGS) entry which is preliminary data.</text>
</comment>
<organism evidence="5 6">
    <name type="scientific">Oceanotoga teriensis</name>
    <dbReference type="NCBI Taxonomy" id="515440"/>
    <lineage>
        <taxon>Bacteria</taxon>
        <taxon>Thermotogati</taxon>
        <taxon>Thermotogota</taxon>
        <taxon>Thermotogae</taxon>
        <taxon>Petrotogales</taxon>
        <taxon>Petrotogaceae</taxon>
        <taxon>Oceanotoga</taxon>
    </lineage>
</organism>
<dbReference type="EMBL" id="QGGI01000013">
    <property type="protein sequence ID" value="PWJ90063.1"/>
    <property type="molecule type" value="Genomic_DNA"/>
</dbReference>
<dbReference type="InterPro" id="IPR014746">
    <property type="entry name" value="Gln_synth/guanido_kin_cat_dom"/>
</dbReference>
<dbReference type="InterPro" id="IPR008147">
    <property type="entry name" value="Gln_synt_N"/>
</dbReference>
<comment type="similarity">
    <text evidence="1 2 3">Belongs to the glutamine synthetase family.</text>
</comment>
<dbReference type="AlphaFoldDB" id="A0AA45C5V7"/>
<dbReference type="PANTHER" id="PTHR43407:SF1">
    <property type="entry name" value="LENGSIN"/>
    <property type="match status" value="1"/>
</dbReference>
<protein>
    <submittedName>
        <fullName evidence="5">Glutamine synthetase</fullName>
    </submittedName>
</protein>
<dbReference type="GO" id="GO:0006542">
    <property type="term" value="P:glutamine biosynthetic process"/>
    <property type="evidence" value="ECO:0007669"/>
    <property type="project" value="InterPro"/>
</dbReference>
<dbReference type="Proteomes" id="UP000245921">
    <property type="component" value="Unassembled WGS sequence"/>
</dbReference>
<dbReference type="GO" id="GO:0019740">
    <property type="term" value="P:nitrogen utilization"/>
    <property type="evidence" value="ECO:0007669"/>
    <property type="project" value="TreeGrafter"/>
</dbReference>
<keyword evidence="6" id="KW-1185">Reference proteome</keyword>
<evidence type="ECO:0000256" key="1">
    <source>
        <dbReference type="ARBA" id="ARBA00009897"/>
    </source>
</evidence>
<dbReference type="Pfam" id="PF03951">
    <property type="entry name" value="Gln-synt_N"/>
    <property type="match status" value="1"/>
</dbReference>
<name>A0AA45C5V7_9BACT</name>
<dbReference type="RefSeq" id="WP_240597581.1">
    <property type="nucleotide sequence ID" value="NZ_QGGI01000013.1"/>
</dbReference>
<dbReference type="SMART" id="SM01230">
    <property type="entry name" value="Gln-synt_C"/>
    <property type="match status" value="1"/>
</dbReference>